<dbReference type="HAMAP" id="MF_00182">
    <property type="entry name" value="Formyl_trans"/>
    <property type="match status" value="1"/>
</dbReference>
<sequence>MRIVFAGTPSVAVPSLAALAKAGHEIAAVVTRPDATTGRGKKLTASPVAEMAEEMGVDVIKIDRSSPEFVEKLRALKPDVCPVVAFGALLPQEVLDIPKYGWINLHFSKLPAWRGAAPVQRALMAGETEIGATTFRLVKQLDAGPVYRQISHHVGPLDVAGDVLKALSISGASLMVRTIDEIAAGKEPKPQPPGETSYAKKISSSEVRIDWKRPAAEICNIVRGASPAPGAWCQLNGARFKILLASPDEAPVQLEPGQMFADRKHLWVGAKDGELELLKVQAAGKKPMSGADWARGIPKDELENVRLV</sequence>
<keyword evidence="4 5" id="KW-0648">Protein biosynthesis</keyword>
<evidence type="ECO:0000256" key="1">
    <source>
        <dbReference type="ARBA" id="ARBA00010699"/>
    </source>
</evidence>
<evidence type="ECO:0000259" key="6">
    <source>
        <dbReference type="Pfam" id="PF00551"/>
    </source>
</evidence>
<dbReference type="PANTHER" id="PTHR11138:SF5">
    <property type="entry name" value="METHIONYL-TRNA FORMYLTRANSFERASE, MITOCHONDRIAL"/>
    <property type="match status" value="1"/>
</dbReference>
<dbReference type="HOGENOM" id="CLU_033347_1_0_11"/>
<dbReference type="RefSeq" id="WP_016455982.1">
    <property type="nucleotide sequence ID" value="NZ_KE150269.1"/>
</dbReference>
<dbReference type="Gene3D" id="3.40.50.12230">
    <property type="match status" value="1"/>
</dbReference>
<evidence type="ECO:0000256" key="3">
    <source>
        <dbReference type="ARBA" id="ARBA00022679"/>
    </source>
</evidence>
<evidence type="ECO:0000259" key="7">
    <source>
        <dbReference type="Pfam" id="PF02911"/>
    </source>
</evidence>
<dbReference type="GO" id="GO:0005829">
    <property type="term" value="C:cytosol"/>
    <property type="evidence" value="ECO:0007669"/>
    <property type="project" value="TreeGrafter"/>
</dbReference>
<dbReference type="GO" id="GO:0004479">
    <property type="term" value="F:methionyl-tRNA formyltransferase activity"/>
    <property type="evidence" value="ECO:0007669"/>
    <property type="project" value="UniProtKB-UniRule"/>
</dbReference>
<evidence type="ECO:0000313" key="8">
    <source>
        <dbReference type="EMBL" id="EPD32842.1"/>
    </source>
</evidence>
<dbReference type="STRING" id="883161.HMPREF9306_01149"/>
<comment type="catalytic activity">
    <reaction evidence="5">
        <text>L-methionyl-tRNA(fMet) + (6R)-10-formyltetrahydrofolate = N-formyl-L-methionyl-tRNA(fMet) + (6S)-5,6,7,8-tetrahydrofolate + H(+)</text>
        <dbReference type="Rhea" id="RHEA:24380"/>
        <dbReference type="Rhea" id="RHEA-COMP:9952"/>
        <dbReference type="Rhea" id="RHEA-COMP:9953"/>
        <dbReference type="ChEBI" id="CHEBI:15378"/>
        <dbReference type="ChEBI" id="CHEBI:57453"/>
        <dbReference type="ChEBI" id="CHEBI:78530"/>
        <dbReference type="ChEBI" id="CHEBI:78844"/>
        <dbReference type="ChEBI" id="CHEBI:195366"/>
        <dbReference type="EC" id="2.1.2.9"/>
    </reaction>
</comment>
<dbReference type="InterPro" id="IPR005794">
    <property type="entry name" value="Fmt"/>
</dbReference>
<dbReference type="InterPro" id="IPR044135">
    <property type="entry name" value="Met-tRNA-FMT_C"/>
</dbReference>
<dbReference type="Proteomes" id="UP000014417">
    <property type="component" value="Unassembled WGS sequence"/>
</dbReference>
<evidence type="ECO:0000256" key="2">
    <source>
        <dbReference type="ARBA" id="ARBA00012261"/>
    </source>
</evidence>
<dbReference type="NCBIfam" id="TIGR00460">
    <property type="entry name" value="fmt"/>
    <property type="match status" value="1"/>
</dbReference>
<dbReference type="InterPro" id="IPR041711">
    <property type="entry name" value="Met-tRNA-FMT_N"/>
</dbReference>
<dbReference type="SUPFAM" id="SSF53328">
    <property type="entry name" value="Formyltransferase"/>
    <property type="match status" value="1"/>
</dbReference>
<comment type="caution">
    <text evidence="8">The sequence shown here is derived from an EMBL/GenBank/DDBJ whole genome shotgun (WGS) entry which is preliminary data.</text>
</comment>
<evidence type="ECO:0000256" key="4">
    <source>
        <dbReference type="ARBA" id="ARBA00022917"/>
    </source>
</evidence>
<dbReference type="Pfam" id="PF00551">
    <property type="entry name" value="Formyl_trans_N"/>
    <property type="match status" value="1"/>
</dbReference>
<dbReference type="InterPro" id="IPR036477">
    <property type="entry name" value="Formyl_transf_N_sf"/>
</dbReference>
<feature type="domain" description="Formyl transferase N-terminal" evidence="6">
    <location>
        <begin position="1"/>
        <end position="178"/>
    </location>
</feature>
<evidence type="ECO:0000256" key="5">
    <source>
        <dbReference type="HAMAP-Rule" id="MF_00182"/>
    </source>
</evidence>
<dbReference type="InterPro" id="IPR002376">
    <property type="entry name" value="Formyl_transf_N"/>
</dbReference>
<dbReference type="Pfam" id="PF02911">
    <property type="entry name" value="Formyl_trans_C"/>
    <property type="match status" value="1"/>
</dbReference>
<feature type="binding site" evidence="5">
    <location>
        <begin position="108"/>
        <end position="111"/>
    </location>
    <ligand>
        <name>(6S)-5,6,7,8-tetrahydrofolate</name>
        <dbReference type="ChEBI" id="CHEBI:57453"/>
    </ligand>
</feature>
<dbReference type="InterPro" id="IPR005793">
    <property type="entry name" value="Formyl_trans_C"/>
</dbReference>
<dbReference type="InterPro" id="IPR011034">
    <property type="entry name" value="Formyl_transferase-like_C_sf"/>
</dbReference>
<evidence type="ECO:0000313" key="9">
    <source>
        <dbReference type="Proteomes" id="UP000014417"/>
    </source>
</evidence>
<gene>
    <name evidence="5" type="primary">fmt</name>
    <name evidence="8" type="ORF">HMPREF9306_01149</name>
</gene>
<dbReference type="CDD" id="cd08704">
    <property type="entry name" value="Met_tRNA_FMT_C"/>
    <property type="match status" value="1"/>
</dbReference>
<proteinExistence type="inferred from homology"/>
<dbReference type="AlphaFoldDB" id="S2WJM3"/>
<dbReference type="SUPFAM" id="SSF50486">
    <property type="entry name" value="FMT C-terminal domain-like"/>
    <property type="match status" value="1"/>
</dbReference>
<dbReference type="EMBL" id="AGZR01000006">
    <property type="protein sequence ID" value="EPD32842.1"/>
    <property type="molecule type" value="Genomic_DNA"/>
</dbReference>
<comment type="similarity">
    <text evidence="1 5">Belongs to the Fmt family.</text>
</comment>
<reference evidence="8 9" key="1">
    <citation type="submission" date="2013-04" db="EMBL/GenBank/DDBJ databases">
        <title>The Genome Sequence of Propionimicrobium lymphophilum ACS-093-V-SCH5.</title>
        <authorList>
            <consortium name="The Broad Institute Genomics Platform"/>
            <person name="Earl A."/>
            <person name="Ward D."/>
            <person name="Feldgarden M."/>
            <person name="Gevers D."/>
            <person name="Saerens B."/>
            <person name="Vaneechoutte M."/>
            <person name="Walker B."/>
            <person name="Young S."/>
            <person name="Zeng Q."/>
            <person name="Gargeya S."/>
            <person name="Fitzgerald M."/>
            <person name="Haas B."/>
            <person name="Abouelleil A."/>
            <person name="Allen A.W."/>
            <person name="Alvarado L."/>
            <person name="Arachchi H.M."/>
            <person name="Berlin A.M."/>
            <person name="Chapman S.B."/>
            <person name="Gainer-Dewar J."/>
            <person name="Goldberg J."/>
            <person name="Griggs A."/>
            <person name="Gujja S."/>
            <person name="Hansen M."/>
            <person name="Howarth C."/>
            <person name="Imamovic A."/>
            <person name="Ireland A."/>
            <person name="Larimer J."/>
            <person name="McCowan C."/>
            <person name="Murphy C."/>
            <person name="Pearson M."/>
            <person name="Poon T.W."/>
            <person name="Priest M."/>
            <person name="Roberts A."/>
            <person name="Saif S."/>
            <person name="Shea T."/>
            <person name="Sisk P."/>
            <person name="Sykes S."/>
            <person name="Wortman J."/>
            <person name="Nusbaum C."/>
            <person name="Birren B."/>
        </authorList>
    </citation>
    <scope>NUCLEOTIDE SEQUENCE [LARGE SCALE GENOMIC DNA]</scope>
    <source>
        <strain evidence="8 9">ACS-093-V-SCH5</strain>
    </source>
</reference>
<dbReference type="EC" id="2.1.2.9" evidence="2 5"/>
<dbReference type="CDD" id="cd08646">
    <property type="entry name" value="FMT_core_Met-tRNA-FMT_N"/>
    <property type="match status" value="1"/>
</dbReference>
<dbReference type="PATRIC" id="fig|883161.3.peg.1141"/>
<accession>S2WJM3</accession>
<name>S2WJM3_9ACTN</name>
<dbReference type="OrthoDB" id="9802815at2"/>
<keyword evidence="9" id="KW-1185">Reference proteome</keyword>
<protein>
    <recommendedName>
        <fullName evidence="2 5">Methionyl-tRNA formyltransferase</fullName>
        <ecNumber evidence="2 5">2.1.2.9</ecNumber>
    </recommendedName>
</protein>
<organism evidence="8 9">
    <name type="scientific">Propionimicrobium lymphophilum ACS-093-V-SCH5</name>
    <dbReference type="NCBI Taxonomy" id="883161"/>
    <lineage>
        <taxon>Bacteria</taxon>
        <taxon>Bacillati</taxon>
        <taxon>Actinomycetota</taxon>
        <taxon>Actinomycetes</taxon>
        <taxon>Propionibacteriales</taxon>
        <taxon>Propionibacteriaceae</taxon>
        <taxon>Propionimicrobium</taxon>
    </lineage>
</organism>
<keyword evidence="3 5" id="KW-0808">Transferase</keyword>
<dbReference type="PANTHER" id="PTHR11138">
    <property type="entry name" value="METHIONYL-TRNA FORMYLTRANSFERASE"/>
    <property type="match status" value="1"/>
</dbReference>
<comment type="function">
    <text evidence="5">Attaches a formyl group to the free amino group of methionyl-tRNA(fMet). The formyl group appears to play a dual role in the initiator identity of N-formylmethionyl-tRNA by promoting its recognition by IF2 and preventing the misappropriation of this tRNA by the elongation apparatus.</text>
</comment>
<feature type="domain" description="Formyl transferase C-terminal" evidence="7">
    <location>
        <begin position="201"/>
        <end position="297"/>
    </location>
</feature>